<organism evidence="8 9">
    <name type="scientific">Ignatzschineria ureiclastica</name>
    <dbReference type="NCBI Taxonomy" id="472582"/>
    <lineage>
        <taxon>Bacteria</taxon>
        <taxon>Pseudomonadati</taxon>
        <taxon>Pseudomonadota</taxon>
        <taxon>Gammaproteobacteria</taxon>
        <taxon>Cardiobacteriales</taxon>
        <taxon>Ignatzschineriaceae</taxon>
        <taxon>Ignatzschineria</taxon>
    </lineage>
</organism>
<keyword evidence="3" id="KW-0378">Hydrolase</keyword>
<dbReference type="InterPro" id="IPR002142">
    <property type="entry name" value="Peptidase_S49"/>
</dbReference>
<evidence type="ECO:0000313" key="9">
    <source>
        <dbReference type="Proteomes" id="UP000245020"/>
    </source>
</evidence>
<dbReference type="GO" id="GO:0006508">
    <property type="term" value="P:proteolysis"/>
    <property type="evidence" value="ECO:0007669"/>
    <property type="project" value="UniProtKB-KW"/>
</dbReference>
<reference evidence="9" key="1">
    <citation type="submission" date="2018-05" db="EMBL/GenBank/DDBJ databases">
        <title>Ignatzschineria dubaiensis sp. nov., isolated from necrotic foot tissues of dromedaries (Camelus dromedarius) and associated maggots in Dubai, United Arab Emirates.</title>
        <authorList>
            <person name="Tsang C.C."/>
            <person name="Tang J.Y.M."/>
            <person name="Fong J.Y.H."/>
            <person name="Kinne J."/>
            <person name="Lee H.H."/>
            <person name="Joseph M."/>
            <person name="Jose S."/>
            <person name="Schuster R.K."/>
            <person name="Tang Y."/>
            <person name="Sivakumar S."/>
            <person name="Chen J.H.K."/>
            <person name="Teng J.L.L."/>
            <person name="Lau S.K.P."/>
            <person name="Wernery U."/>
            <person name="Woo P.C.Y."/>
        </authorList>
    </citation>
    <scope>NUCLEOTIDE SEQUENCE [LARGE SCALE GENOMIC DNA]</scope>
    <source>
        <strain evidence="9">KCTC 22644</strain>
    </source>
</reference>
<evidence type="ECO:0000313" key="8">
    <source>
        <dbReference type="EMBL" id="PWD80366.1"/>
    </source>
</evidence>
<dbReference type="OrthoDB" id="9764363at2"/>
<dbReference type="SUPFAM" id="SSF52096">
    <property type="entry name" value="ClpP/crotonase"/>
    <property type="match status" value="1"/>
</dbReference>
<keyword evidence="4" id="KW-0720">Serine protease</keyword>
<feature type="transmembrane region" description="Helical" evidence="6">
    <location>
        <begin position="58"/>
        <end position="78"/>
    </location>
</feature>
<evidence type="ECO:0000256" key="5">
    <source>
        <dbReference type="SAM" id="MobiDB-lite"/>
    </source>
</evidence>
<evidence type="ECO:0000256" key="3">
    <source>
        <dbReference type="ARBA" id="ARBA00022801"/>
    </source>
</evidence>
<dbReference type="Gene3D" id="3.90.226.10">
    <property type="entry name" value="2-enoyl-CoA Hydratase, Chain A, domain 1"/>
    <property type="match status" value="1"/>
</dbReference>
<proteinExistence type="inferred from homology"/>
<gene>
    <name evidence="8" type="ORF">DC083_08580</name>
</gene>
<dbReference type="AlphaFoldDB" id="A0A2U2ACI4"/>
<keyword evidence="6" id="KW-1133">Transmembrane helix</keyword>
<dbReference type="RefSeq" id="WP_109189810.1">
    <property type="nucleotide sequence ID" value="NZ_BMYA01000004.1"/>
</dbReference>
<dbReference type="PANTHER" id="PTHR42987">
    <property type="entry name" value="PEPTIDASE S49"/>
    <property type="match status" value="1"/>
</dbReference>
<comment type="caution">
    <text evidence="8">The sequence shown here is derived from an EMBL/GenBank/DDBJ whole genome shotgun (WGS) entry which is preliminary data.</text>
</comment>
<dbReference type="Proteomes" id="UP000245020">
    <property type="component" value="Unassembled WGS sequence"/>
</dbReference>
<evidence type="ECO:0000256" key="4">
    <source>
        <dbReference type="ARBA" id="ARBA00022825"/>
    </source>
</evidence>
<dbReference type="PANTHER" id="PTHR42987:SF8">
    <property type="entry name" value="PROTEINASE"/>
    <property type="match status" value="1"/>
</dbReference>
<dbReference type="Pfam" id="PF01343">
    <property type="entry name" value="Peptidase_S49"/>
    <property type="match status" value="1"/>
</dbReference>
<dbReference type="CDD" id="cd07023">
    <property type="entry name" value="S49_Sppa_N_C"/>
    <property type="match status" value="1"/>
</dbReference>
<evidence type="ECO:0000256" key="6">
    <source>
        <dbReference type="SAM" id="Phobius"/>
    </source>
</evidence>
<dbReference type="GO" id="GO:0008236">
    <property type="term" value="F:serine-type peptidase activity"/>
    <property type="evidence" value="ECO:0007669"/>
    <property type="project" value="UniProtKB-KW"/>
</dbReference>
<comment type="similarity">
    <text evidence="1">Belongs to the peptidase S49 family.</text>
</comment>
<evidence type="ECO:0000256" key="2">
    <source>
        <dbReference type="ARBA" id="ARBA00022670"/>
    </source>
</evidence>
<evidence type="ECO:0000256" key="1">
    <source>
        <dbReference type="ARBA" id="ARBA00008683"/>
    </source>
</evidence>
<keyword evidence="9" id="KW-1185">Reference proteome</keyword>
<feature type="domain" description="Peptidase S49" evidence="7">
    <location>
        <begin position="165"/>
        <end position="300"/>
    </location>
</feature>
<keyword evidence="6" id="KW-0472">Membrane</keyword>
<keyword evidence="2" id="KW-0645">Protease</keyword>
<protein>
    <submittedName>
        <fullName evidence="8">S49 family peptidase</fullName>
    </submittedName>
</protein>
<evidence type="ECO:0000259" key="7">
    <source>
        <dbReference type="Pfam" id="PF01343"/>
    </source>
</evidence>
<accession>A0A2U2ACI4</accession>
<dbReference type="InterPro" id="IPR029045">
    <property type="entry name" value="ClpP/crotonase-like_dom_sf"/>
</dbReference>
<dbReference type="EMBL" id="QEWQ01000006">
    <property type="protein sequence ID" value="PWD80366.1"/>
    <property type="molecule type" value="Genomic_DNA"/>
</dbReference>
<sequence>MSDQNPPPLDSGALNHQRSANQNNSSQAELSQALLAQTLAAALNSATVEARRKRRWGIFFKLLFGFFFLLFLVIFIGLKSLSSSDLYLDSNGNVVDRYSAVIDVKGVIADNSEASATRIIKGLQRAYQDPKVAGIILRINSGGGSPVQSGYVYDEIQRLQKLYPEKRVIAVIEDIGASGAYYIAAASDEIYADKASLVGSIGVTAAGFGFTQLIDKVGIERRLYTSGEYKAFLDPFSPQNAVETEFWQGVLDGVHQQFIKAVETGRGDRLQRNYPNLYSGLIWNGEQALSIGLIDGLASPQSIAREKFAAPFMVDFTEKEDPFVKLMQAMGMGIATGVKTAFPDVGWQ</sequence>
<dbReference type="Gene3D" id="6.20.330.10">
    <property type="match status" value="1"/>
</dbReference>
<name>A0A2U2ACI4_9GAMM</name>
<feature type="region of interest" description="Disordered" evidence="5">
    <location>
        <begin position="1"/>
        <end position="22"/>
    </location>
</feature>
<keyword evidence="6" id="KW-0812">Transmembrane</keyword>
<dbReference type="InterPro" id="IPR047272">
    <property type="entry name" value="S49_SppA_C"/>
</dbReference>